<organism evidence="1 2">
    <name type="scientific">Gossypium schwendimanii</name>
    <name type="common">Cotton</name>
    <dbReference type="NCBI Taxonomy" id="34291"/>
    <lineage>
        <taxon>Eukaryota</taxon>
        <taxon>Viridiplantae</taxon>
        <taxon>Streptophyta</taxon>
        <taxon>Embryophyta</taxon>
        <taxon>Tracheophyta</taxon>
        <taxon>Spermatophyta</taxon>
        <taxon>Magnoliopsida</taxon>
        <taxon>eudicotyledons</taxon>
        <taxon>Gunneridae</taxon>
        <taxon>Pentapetalae</taxon>
        <taxon>rosids</taxon>
        <taxon>malvids</taxon>
        <taxon>Malvales</taxon>
        <taxon>Malvaceae</taxon>
        <taxon>Malvoideae</taxon>
        <taxon>Gossypium</taxon>
    </lineage>
</organism>
<gene>
    <name evidence="1" type="ORF">Goshw_007225</name>
</gene>
<comment type="caution">
    <text evidence="1">The sequence shown here is derived from an EMBL/GenBank/DDBJ whole genome shotgun (WGS) entry which is preliminary data.</text>
</comment>
<feature type="non-terminal residue" evidence="1">
    <location>
        <position position="23"/>
    </location>
</feature>
<sequence>MASLAFNRALQLHVFAAPPNGIL</sequence>
<name>A0A7J9MXK5_GOSSC</name>
<evidence type="ECO:0000313" key="1">
    <source>
        <dbReference type="EMBL" id="MBA0875688.1"/>
    </source>
</evidence>
<dbReference type="Proteomes" id="UP000593576">
    <property type="component" value="Unassembled WGS sequence"/>
</dbReference>
<evidence type="ECO:0000313" key="2">
    <source>
        <dbReference type="Proteomes" id="UP000593576"/>
    </source>
</evidence>
<keyword evidence="2" id="KW-1185">Reference proteome</keyword>
<dbReference type="EMBL" id="JABFAF010121075">
    <property type="protein sequence ID" value="MBA0875688.1"/>
    <property type="molecule type" value="Genomic_DNA"/>
</dbReference>
<reference evidence="1 2" key="1">
    <citation type="journal article" date="2019" name="Genome Biol. Evol.">
        <title>Insights into the evolution of the New World diploid cottons (Gossypium, subgenus Houzingenia) based on genome sequencing.</title>
        <authorList>
            <person name="Grover C.E."/>
            <person name="Arick M.A. 2nd"/>
            <person name="Thrash A."/>
            <person name="Conover J.L."/>
            <person name="Sanders W.S."/>
            <person name="Peterson D.G."/>
            <person name="Frelichowski J.E."/>
            <person name="Scheffler J.A."/>
            <person name="Scheffler B.E."/>
            <person name="Wendel J.F."/>
        </authorList>
    </citation>
    <scope>NUCLEOTIDE SEQUENCE [LARGE SCALE GENOMIC DNA]</scope>
    <source>
        <strain evidence="1">1</strain>
        <tissue evidence="1">Leaf</tissue>
    </source>
</reference>
<protein>
    <submittedName>
        <fullName evidence="1">Uncharacterized protein</fullName>
    </submittedName>
</protein>
<accession>A0A7J9MXK5</accession>
<proteinExistence type="predicted"/>
<dbReference type="AlphaFoldDB" id="A0A7J9MXK5"/>